<dbReference type="GO" id="GO:1990904">
    <property type="term" value="C:ribonucleoprotein complex"/>
    <property type="evidence" value="ECO:0007669"/>
    <property type="project" value="UniProtKB-KW"/>
</dbReference>
<evidence type="ECO:0000313" key="4">
    <source>
        <dbReference type="EMBL" id="TFK35118.1"/>
    </source>
</evidence>
<feature type="domain" description="KOW" evidence="3">
    <location>
        <begin position="368"/>
        <end position="395"/>
    </location>
</feature>
<organism evidence="4 5">
    <name type="scientific">Crucibulum laeve</name>
    <dbReference type="NCBI Taxonomy" id="68775"/>
    <lineage>
        <taxon>Eukaryota</taxon>
        <taxon>Fungi</taxon>
        <taxon>Dikarya</taxon>
        <taxon>Basidiomycota</taxon>
        <taxon>Agaricomycotina</taxon>
        <taxon>Agaricomycetes</taxon>
        <taxon>Agaricomycetidae</taxon>
        <taxon>Agaricales</taxon>
        <taxon>Agaricineae</taxon>
        <taxon>Nidulariaceae</taxon>
        <taxon>Crucibulum</taxon>
    </lineage>
</organism>
<feature type="domain" description="KOW" evidence="3">
    <location>
        <begin position="79"/>
        <end position="106"/>
    </location>
</feature>
<dbReference type="PROSITE" id="PS01108">
    <property type="entry name" value="RIBOSOMAL_L24"/>
    <property type="match status" value="1"/>
</dbReference>
<sequence>MPGVCAFIDIEVAVADSEEEEEEVEEISDFIKSDDENQDEGVLPSHIHLQQLMTEGDDPGNFMEYLAKKYLKTSSSKFTPSEHTWIRVRKGRYHGDLAFVISVSEAPTSLEVGIVVMPCITYPSQATGHKRKCEQKGRYRPTLSLFEPGKCASGCVAIRDTANKIVGYSYQRREFDSEGWEIIRNMASHMYHSMEVITSIQELFAFKPCPYVKHHIFDQAMEQAESAQVKLDDKVWARLTVGLHIQEWKATVVDVSDREVTVRMRHSSQEVPLSHSQVRKAFSVGDSVQVVWGADKGKSGWVVGIFRHKKQFVTIFDHQAGNDFVIHTVLIDFYNREFRFTSKDRQELATTVVDALGKYINMRDDPYKQLAGLHVVICDGPEKGKQAIIKTVNSQGLAQIETQSTLLFSLKLYDASVEMLAIYQQGRLVPIKMLPLGVLCLAKDLWHSLPAPAIAAWLGLQTPAYSTPLQSTTPAWDPSSSTCLWSQEQCNQPSSSSTPSLSILPTLASSSFIADTLSSKGPLKGKHVGMVKVLPLPSKFAEVKVLKIKTHLEDGRCNLMSTKRKATMETVAVLPLTDLCTLWP</sequence>
<dbReference type="OrthoDB" id="3048815at2759"/>
<dbReference type="EMBL" id="ML213624">
    <property type="protein sequence ID" value="TFK35118.1"/>
    <property type="molecule type" value="Genomic_DNA"/>
</dbReference>
<keyword evidence="2" id="KW-0687">Ribonucleoprotein</keyword>
<feature type="domain" description="KOW" evidence="3">
    <location>
        <begin position="281"/>
        <end position="308"/>
    </location>
</feature>
<dbReference type="SUPFAM" id="SSF50104">
    <property type="entry name" value="Translation proteins SH3-like domain"/>
    <property type="match status" value="1"/>
</dbReference>
<dbReference type="PANTHER" id="PTHR11125">
    <property type="entry name" value="SUPPRESSOR OF TY 5"/>
    <property type="match status" value="1"/>
</dbReference>
<evidence type="ECO:0000256" key="2">
    <source>
        <dbReference type="ARBA" id="ARBA00023274"/>
    </source>
</evidence>
<dbReference type="GO" id="GO:0003729">
    <property type="term" value="F:mRNA binding"/>
    <property type="evidence" value="ECO:0007669"/>
    <property type="project" value="TreeGrafter"/>
</dbReference>
<dbReference type="GO" id="GO:0003735">
    <property type="term" value="F:structural constituent of ribosome"/>
    <property type="evidence" value="ECO:0007669"/>
    <property type="project" value="InterPro"/>
</dbReference>
<dbReference type="SMART" id="SM00739">
    <property type="entry name" value="KOW"/>
    <property type="match status" value="3"/>
</dbReference>
<dbReference type="AlphaFoldDB" id="A0A5C3LT40"/>
<keyword evidence="5" id="KW-1185">Reference proteome</keyword>
<proteinExistence type="predicted"/>
<dbReference type="InterPro" id="IPR005824">
    <property type="entry name" value="KOW"/>
</dbReference>
<dbReference type="GO" id="GO:0006357">
    <property type="term" value="P:regulation of transcription by RNA polymerase II"/>
    <property type="evidence" value="ECO:0007669"/>
    <property type="project" value="InterPro"/>
</dbReference>
<accession>A0A5C3LT40</accession>
<dbReference type="InterPro" id="IPR039659">
    <property type="entry name" value="SPT5"/>
</dbReference>
<name>A0A5C3LT40_9AGAR</name>
<keyword evidence="1" id="KW-0689">Ribosomal protein</keyword>
<reference evidence="4 5" key="1">
    <citation type="journal article" date="2019" name="Nat. Ecol. Evol.">
        <title>Megaphylogeny resolves global patterns of mushroom evolution.</title>
        <authorList>
            <person name="Varga T."/>
            <person name="Krizsan K."/>
            <person name="Foldi C."/>
            <person name="Dima B."/>
            <person name="Sanchez-Garcia M."/>
            <person name="Sanchez-Ramirez S."/>
            <person name="Szollosi G.J."/>
            <person name="Szarkandi J.G."/>
            <person name="Papp V."/>
            <person name="Albert L."/>
            <person name="Andreopoulos W."/>
            <person name="Angelini C."/>
            <person name="Antonin V."/>
            <person name="Barry K.W."/>
            <person name="Bougher N.L."/>
            <person name="Buchanan P."/>
            <person name="Buyck B."/>
            <person name="Bense V."/>
            <person name="Catcheside P."/>
            <person name="Chovatia M."/>
            <person name="Cooper J."/>
            <person name="Damon W."/>
            <person name="Desjardin D."/>
            <person name="Finy P."/>
            <person name="Geml J."/>
            <person name="Haridas S."/>
            <person name="Hughes K."/>
            <person name="Justo A."/>
            <person name="Karasinski D."/>
            <person name="Kautmanova I."/>
            <person name="Kiss B."/>
            <person name="Kocsube S."/>
            <person name="Kotiranta H."/>
            <person name="LaButti K.M."/>
            <person name="Lechner B.E."/>
            <person name="Liimatainen K."/>
            <person name="Lipzen A."/>
            <person name="Lukacs Z."/>
            <person name="Mihaltcheva S."/>
            <person name="Morgado L.N."/>
            <person name="Niskanen T."/>
            <person name="Noordeloos M.E."/>
            <person name="Ohm R.A."/>
            <person name="Ortiz-Santana B."/>
            <person name="Ovrebo C."/>
            <person name="Racz N."/>
            <person name="Riley R."/>
            <person name="Savchenko A."/>
            <person name="Shiryaev A."/>
            <person name="Soop K."/>
            <person name="Spirin V."/>
            <person name="Szebenyi C."/>
            <person name="Tomsovsky M."/>
            <person name="Tulloss R.E."/>
            <person name="Uehling J."/>
            <person name="Grigoriev I.V."/>
            <person name="Vagvolgyi C."/>
            <person name="Papp T."/>
            <person name="Martin F.M."/>
            <person name="Miettinen O."/>
            <person name="Hibbett D.S."/>
            <person name="Nagy L.G."/>
        </authorList>
    </citation>
    <scope>NUCLEOTIDE SEQUENCE [LARGE SCALE GENOMIC DNA]</scope>
    <source>
        <strain evidence="4 5">CBS 166.37</strain>
    </source>
</reference>
<evidence type="ECO:0000259" key="3">
    <source>
        <dbReference type="SMART" id="SM00739"/>
    </source>
</evidence>
<dbReference type="Proteomes" id="UP000308652">
    <property type="component" value="Unassembled WGS sequence"/>
</dbReference>
<dbReference type="GO" id="GO:0006412">
    <property type="term" value="P:translation"/>
    <property type="evidence" value="ECO:0007669"/>
    <property type="project" value="InterPro"/>
</dbReference>
<protein>
    <recommendedName>
        <fullName evidence="3">KOW domain-containing protein</fullName>
    </recommendedName>
</protein>
<dbReference type="GO" id="GO:0032044">
    <property type="term" value="C:DSIF complex"/>
    <property type="evidence" value="ECO:0007669"/>
    <property type="project" value="TreeGrafter"/>
</dbReference>
<gene>
    <name evidence="4" type="ORF">BDQ12DRAFT_668795</name>
</gene>
<dbReference type="GO" id="GO:0006368">
    <property type="term" value="P:transcription elongation by RNA polymerase II"/>
    <property type="evidence" value="ECO:0007669"/>
    <property type="project" value="TreeGrafter"/>
</dbReference>
<evidence type="ECO:0000313" key="5">
    <source>
        <dbReference type="Proteomes" id="UP000308652"/>
    </source>
</evidence>
<dbReference type="PANTHER" id="PTHR11125:SF7">
    <property type="entry name" value="TRANSCRIPTION ELONGATION FACTOR SPT5"/>
    <property type="match status" value="1"/>
</dbReference>
<dbReference type="STRING" id="68775.A0A5C3LT40"/>
<dbReference type="CDD" id="cd06089">
    <property type="entry name" value="KOW_RPL26"/>
    <property type="match status" value="1"/>
</dbReference>
<dbReference type="GO" id="GO:0032784">
    <property type="term" value="P:regulation of DNA-templated transcription elongation"/>
    <property type="evidence" value="ECO:0007669"/>
    <property type="project" value="InterPro"/>
</dbReference>
<evidence type="ECO:0000256" key="1">
    <source>
        <dbReference type="ARBA" id="ARBA00022980"/>
    </source>
</evidence>
<dbReference type="InterPro" id="IPR041988">
    <property type="entry name" value="Ribosomal_uL24_KOW"/>
</dbReference>
<dbReference type="GO" id="GO:0005840">
    <property type="term" value="C:ribosome"/>
    <property type="evidence" value="ECO:0007669"/>
    <property type="project" value="UniProtKB-KW"/>
</dbReference>
<dbReference type="Pfam" id="PF00467">
    <property type="entry name" value="KOW"/>
    <property type="match status" value="1"/>
</dbReference>
<dbReference type="InterPro" id="IPR008991">
    <property type="entry name" value="Translation_prot_SH3-like_sf"/>
</dbReference>
<dbReference type="InterPro" id="IPR005825">
    <property type="entry name" value="Ribosomal_uL24_CS"/>
</dbReference>